<dbReference type="PROSITE" id="PS50846">
    <property type="entry name" value="HMA_2"/>
    <property type="match status" value="1"/>
</dbReference>
<evidence type="ECO:0000313" key="3">
    <source>
        <dbReference type="EMBL" id="KAL3753965.1"/>
    </source>
</evidence>
<dbReference type="Proteomes" id="UP001634007">
    <property type="component" value="Unassembled WGS sequence"/>
</dbReference>
<keyword evidence="4" id="KW-1185">Reference proteome</keyword>
<organism evidence="3 4">
    <name type="scientific">Eucalyptus globulus</name>
    <name type="common">Tasmanian blue gum</name>
    <dbReference type="NCBI Taxonomy" id="34317"/>
    <lineage>
        <taxon>Eukaryota</taxon>
        <taxon>Viridiplantae</taxon>
        <taxon>Streptophyta</taxon>
        <taxon>Embryophyta</taxon>
        <taxon>Tracheophyta</taxon>
        <taxon>Spermatophyta</taxon>
        <taxon>Magnoliopsida</taxon>
        <taxon>eudicotyledons</taxon>
        <taxon>Gunneridae</taxon>
        <taxon>Pentapetalae</taxon>
        <taxon>rosids</taxon>
        <taxon>malvids</taxon>
        <taxon>Myrtales</taxon>
        <taxon>Myrtaceae</taxon>
        <taxon>Myrtoideae</taxon>
        <taxon>Eucalypteae</taxon>
        <taxon>Eucalyptus</taxon>
    </lineage>
</organism>
<comment type="caution">
    <text evidence="3">The sequence shown here is derived from an EMBL/GenBank/DDBJ whole genome shotgun (WGS) entry which is preliminary data.</text>
</comment>
<name>A0ABD3LQB2_EUCGL</name>
<evidence type="ECO:0000256" key="1">
    <source>
        <dbReference type="SAM" id="MobiDB-lite"/>
    </source>
</evidence>
<dbReference type="PANTHER" id="PTHR46413">
    <property type="entry name" value="HEAVY METAL-ASSOCIATED ISOPRENYLATED PLANT PROTEIN 6"/>
    <property type="match status" value="1"/>
</dbReference>
<feature type="region of interest" description="Disordered" evidence="1">
    <location>
        <begin position="267"/>
        <end position="288"/>
    </location>
</feature>
<dbReference type="EMBL" id="JBJKBG010000001">
    <property type="protein sequence ID" value="KAL3753965.1"/>
    <property type="molecule type" value="Genomic_DNA"/>
</dbReference>
<dbReference type="InterPro" id="IPR036163">
    <property type="entry name" value="HMA_dom_sf"/>
</dbReference>
<dbReference type="SUPFAM" id="SSF55008">
    <property type="entry name" value="HMA, heavy metal-associated domain"/>
    <property type="match status" value="1"/>
</dbReference>
<dbReference type="AlphaFoldDB" id="A0ABD3LQB2"/>
<dbReference type="PANTHER" id="PTHR46413:SF1">
    <property type="entry name" value="HEAVY METAL-ASSOCIATED ISOPRENYLATED PLANT PROTEIN 6"/>
    <property type="match status" value="1"/>
</dbReference>
<reference evidence="3 4" key="1">
    <citation type="submission" date="2024-11" db="EMBL/GenBank/DDBJ databases">
        <title>Chromosome-level genome assembly of Eucalyptus globulus Labill. provides insights into its genome evolution.</title>
        <authorList>
            <person name="Li X."/>
        </authorList>
    </citation>
    <scope>NUCLEOTIDE SEQUENCE [LARGE SCALE GENOMIC DNA]</scope>
    <source>
        <strain evidence="3">CL2024</strain>
        <tissue evidence="3">Fresh tender leaves</tissue>
    </source>
</reference>
<dbReference type="CDD" id="cd00371">
    <property type="entry name" value="HMA"/>
    <property type="match status" value="1"/>
</dbReference>
<dbReference type="InterPro" id="IPR044594">
    <property type="entry name" value="HIPP01/3/5/6"/>
</dbReference>
<dbReference type="Pfam" id="PF00403">
    <property type="entry name" value="HMA"/>
    <property type="match status" value="1"/>
</dbReference>
<feature type="domain" description="HMA" evidence="2">
    <location>
        <begin position="193"/>
        <end position="256"/>
    </location>
</feature>
<sequence>MVIRYKEFCFDVDESALVGTGNTRADEQIKCETRKGNAAISSAKKKRKKFQIFSRDRGGEVSKVEKVATRNEGTKDVEVENVAEKTARVKALEWDPVKLKERVQEQQEHKREKCDQLISPAQLKSNHGTRDIYINSIPRKSPVIAGDKRNLKECKGGEKTNTYVVSSPQGGSNAILYAKESPYNQKKNETERSSTLVLRTRLHCDDCIRKIERCILKYKGVESLATDASKDQVSVTGIVDMKELISYLEDKIKRNVEVVPTRKGGGEEIKDKFNTGDLSGAGDYGEKEEQIPLTKNVNQRDSHRTLPHPITQWNDGELHDQNYGMEAYRGYINHGASYQQFNHSYTPDIFSDENPNACSIM</sequence>
<dbReference type="InterPro" id="IPR006121">
    <property type="entry name" value="HMA_dom"/>
</dbReference>
<protein>
    <recommendedName>
        <fullName evidence="2">HMA domain-containing protein</fullName>
    </recommendedName>
</protein>
<gene>
    <name evidence="3" type="ORF">ACJRO7_001244</name>
</gene>
<evidence type="ECO:0000259" key="2">
    <source>
        <dbReference type="PROSITE" id="PS50846"/>
    </source>
</evidence>
<accession>A0ABD3LQB2</accession>
<dbReference type="Gene3D" id="3.30.70.100">
    <property type="match status" value="1"/>
</dbReference>
<evidence type="ECO:0000313" key="4">
    <source>
        <dbReference type="Proteomes" id="UP001634007"/>
    </source>
</evidence>
<proteinExistence type="predicted"/>